<dbReference type="Proteomes" id="UP001231587">
    <property type="component" value="Unassembled WGS sequence"/>
</dbReference>
<reference evidence="2" key="1">
    <citation type="submission" date="2021-03" db="EMBL/GenBank/DDBJ databases">
        <title>Genomic Encyclopedia of Type Strains, Phase IV (KMG-IV): sequencing the most valuable type-strain genomes for metagenomic binning, comparative biology and taxonomic classification.</title>
        <authorList>
            <person name="Goeker M."/>
        </authorList>
    </citation>
    <scope>NUCLEOTIDE SEQUENCE</scope>
    <source>
        <strain evidence="2">DSM 15523</strain>
        <strain evidence="3 5">DSM 16476</strain>
    </source>
</reference>
<proteinExistence type="predicted"/>
<gene>
    <name evidence="2" type="ORF">J2Z56_000043</name>
    <name evidence="3" type="ORF">J2Z57_000709</name>
</gene>
<keyword evidence="1" id="KW-0812">Transmembrane</keyword>
<dbReference type="Proteomes" id="UP001138672">
    <property type="component" value="Unassembled WGS sequence"/>
</dbReference>
<sequence>MKTKITFILGILSISTGVFLHYYLQNDAFDFFKGIAFGSGIGLLLTGPFLKRKHA</sequence>
<dbReference type="RefSeq" id="WP_157486331.1">
    <property type="nucleotide sequence ID" value="NZ_JAGGJQ010000001.1"/>
</dbReference>
<accession>A0A9X0YGY6</accession>
<keyword evidence="1" id="KW-1133">Transmembrane helix</keyword>
<evidence type="ECO:0000313" key="4">
    <source>
        <dbReference type="Proteomes" id="UP001138672"/>
    </source>
</evidence>
<organism evidence="2 4">
    <name type="scientific">Formosa algae</name>
    <dbReference type="NCBI Taxonomy" id="225843"/>
    <lineage>
        <taxon>Bacteria</taxon>
        <taxon>Pseudomonadati</taxon>
        <taxon>Bacteroidota</taxon>
        <taxon>Flavobacteriia</taxon>
        <taxon>Flavobacteriales</taxon>
        <taxon>Flavobacteriaceae</taxon>
        <taxon>Formosa</taxon>
    </lineage>
</organism>
<comment type="caution">
    <text evidence="2">The sequence shown here is derived from an EMBL/GenBank/DDBJ whole genome shotgun (WGS) entry which is preliminary data.</text>
</comment>
<evidence type="ECO:0000313" key="3">
    <source>
        <dbReference type="EMBL" id="MDQ0334282.1"/>
    </source>
</evidence>
<name>A0A9X0YGY6_9FLAO</name>
<evidence type="ECO:0000313" key="2">
    <source>
        <dbReference type="EMBL" id="MBP1838147.1"/>
    </source>
</evidence>
<evidence type="ECO:0000256" key="1">
    <source>
        <dbReference type="SAM" id="Phobius"/>
    </source>
</evidence>
<feature type="transmembrane region" description="Helical" evidence="1">
    <location>
        <begin position="7"/>
        <end position="25"/>
    </location>
</feature>
<keyword evidence="1" id="KW-0472">Membrane</keyword>
<dbReference type="AlphaFoldDB" id="A0A9X0YGY6"/>
<feature type="transmembrane region" description="Helical" evidence="1">
    <location>
        <begin position="31"/>
        <end position="50"/>
    </location>
</feature>
<dbReference type="EMBL" id="JAGGJQ010000001">
    <property type="protein sequence ID" value="MBP1838147.1"/>
    <property type="molecule type" value="Genomic_DNA"/>
</dbReference>
<protein>
    <submittedName>
        <fullName evidence="2">Uncharacterized protein</fullName>
    </submittedName>
</protein>
<evidence type="ECO:0000313" key="5">
    <source>
        <dbReference type="Proteomes" id="UP001231587"/>
    </source>
</evidence>
<keyword evidence="5" id="KW-1185">Reference proteome</keyword>
<dbReference type="EMBL" id="JAUSUU010000002">
    <property type="protein sequence ID" value="MDQ0334282.1"/>
    <property type="molecule type" value="Genomic_DNA"/>
</dbReference>